<keyword evidence="4" id="KW-0902">Two-component regulatory system</keyword>
<keyword evidence="13" id="KW-1185">Reference proteome</keyword>
<evidence type="ECO:0000256" key="2">
    <source>
        <dbReference type="ARBA" id="ARBA00022490"/>
    </source>
</evidence>
<dbReference type="OrthoDB" id="9802426at2"/>
<feature type="domain" description="Response regulatory" evidence="10">
    <location>
        <begin position="5"/>
        <end position="116"/>
    </location>
</feature>
<evidence type="ECO:0000256" key="5">
    <source>
        <dbReference type="ARBA" id="ARBA00023015"/>
    </source>
</evidence>
<comment type="caution">
    <text evidence="8">Lacks conserved residue(s) required for the propagation of feature annotation.</text>
</comment>
<dbReference type="GO" id="GO:0000156">
    <property type="term" value="F:phosphorelay response regulator activity"/>
    <property type="evidence" value="ECO:0007669"/>
    <property type="project" value="TreeGrafter"/>
</dbReference>
<dbReference type="EMBL" id="CP016397">
    <property type="protein sequence ID" value="ASQ47125.1"/>
    <property type="molecule type" value="Genomic_DNA"/>
</dbReference>
<dbReference type="PANTHER" id="PTHR48111:SF4">
    <property type="entry name" value="DNA-BINDING DUAL TRANSCRIPTIONAL REGULATOR OMPR"/>
    <property type="match status" value="1"/>
</dbReference>
<dbReference type="InterPro" id="IPR001867">
    <property type="entry name" value="OmpR/PhoB-type_DNA-bd"/>
</dbReference>
<dbReference type="GO" id="GO:0006355">
    <property type="term" value="P:regulation of DNA-templated transcription"/>
    <property type="evidence" value="ECO:0007669"/>
    <property type="project" value="InterPro"/>
</dbReference>
<evidence type="ECO:0000256" key="7">
    <source>
        <dbReference type="ARBA" id="ARBA00023163"/>
    </source>
</evidence>
<keyword evidence="3" id="KW-0597">Phosphoprotein</keyword>
<accession>A0A222P5R7</accession>
<dbReference type="GO" id="GO:0005829">
    <property type="term" value="C:cytosol"/>
    <property type="evidence" value="ECO:0007669"/>
    <property type="project" value="TreeGrafter"/>
</dbReference>
<dbReference type="SUPFAM" id="SSF52172">
    <property type="entry name" value="CheY-like"/>
    <property type="match status" value="1"/>
</dbReference>
<dbReference type="RefSeq" id="WP_094091898.1">
    <property type="nucleotide sequence ID" value="NZ_CP016397.1"/>
</dbReference>
<dbReference type="SMART" id="SM00862">
    <property type="entry name" value="Trans_reg_C"/>
    <property type="match status" value="1"/>
</dbReference>
<dbReference type="AlphaFoldDB" id="A0A222P5R7"/>
<dbReference type="SMART" id="SM00448">
    <property type="entry name" value="REC"/>
    <property type="match status" value="1"/>
</dbReference>
<evidence type="ECO:0000259" key="10">
    <source>
        <dbReference type="PROSITE" id="PS50110"/>
    </source>
</evidence>
<dbReference type="InterPro" id="IPR016032">
    <property type="entry name" value="Sig_transdc_resp-reg_C-effctor"/>
</dbReference>
<dbReference type="InterPro" id="IPR011006">
    <property type="entry name" value="CheY-like_superfamily"/>
</dbReference>
<proteinExistence type="predicted"/>
<dbReference type="InterPro" id="IPR036388">
    <property type="entry name" value="WH-like_DNA-bd_sf"/>
</dbReference>
<dbReference type="PANTHER" id="PTHR48111">
    <property type="entry name" value="REGULATOR OF RPOS"/>
    <property type="match status" value="1"/>
</dbReference>
<organism evidence="12 13">
    <name type="scientific">Legionella clemsonensis</name>
    <dbReference type="NCBI Taxonomy" id="1867846"/>
    <lineage>
        <taxon>Bacteria</taxon>
        <taxon>Pseudomonadati</taxon>
        <taxon>Pseudomonadota</taxon>
        <taxon>Gammaproteobacteria</taxon>
        <taxon>Legionellales</taxon>
        <taxon>Legionellaceae</taxon>
        <taxon>Legionella</taxon>
    </lineage>
</organism>
<name>A0A222P5R7_9GAMM</name>
<keyword evidence="6 9" id="KW-0238">DNA-binding</keyword>
<reference evidence="13" key="1">
    <citation type="submission" date="2016-07" db="EMBL/GenBank/DDBJ databases">
        <authorList>
            <person name="Florea S."/>
            <person name="Webb J.S."/>
            <person name="Jaromczyk J."/>
            <person name="Schardl C.L."/>
        </authorList>
    </citation>
    <scope>NUCLEOTIDE SEQUENCE [LARGE SCALE GENOMIC DNA]</scope>
    <source>
        <strain evidence="13">CDC-D5610</strain>
    </source>
</reference>
<evidence type="ECO:0000256" key="3">
    <source>
        <dbReference type="ARBA" id="ARBA00022553"/>
    </source>
</evidence>
<feature type="domain" description="OmpR/PhoB-type" evidence="11">
    <location>
        <begin position="130"/>
        <end position="231"/>
    </location>
</feature>
<evidence type="ECO:0000313" key="13">
    <source>
        <dbReference type="Proteomes" id="UP000201728"/>
    </source>
</evidence>
<dbReference type="InterPro" id="IPR039420">
    <property type="entry name" value="WalR-like"/>
</dbReference>
<keyword evidence="2" id="KW-0963">Cytoplasm</keyword>
<protein>
    <submittedName>
        <fullName evidence="12">Transcriptional regulatory protein OmpR</fullName>
    </submittedName>
</protein>
<dbReference type="SUPFAM" id="SSF46894">
    <property type="entry name" value="C-terminal effector domain of the bipartite response regulators"/>
    <property type="match status" value="1"/>
</dbReference>
<keyword evidence="7" id="KW-0804">Transcription</keyword>
<dbReference type="FunFam" id="1.10.10.10:FF:000099">
    <property type="entry name" value="Two-component system response regulator TorR"/>
    <property type="match status" value="1"/>
</dbReference>
<dbReference type="InterPro" id="IPR001789">
    <property type="entry name" value="Sig_transdc_resp-reg_receiver"/>
</dbReference>
<dbReference type="GO" id="GO:0000976">
    <property type="term" value="F:transcription cis-regulatory region binding"/>
    <property type="evidence" value="ECO:0007669"/>
    <property type="project" value="TreeGrafter"/>
</dbReference>
<dbReference type="Pfam" id="PF00486">
    <property type="entry name" value="Trans_reg_C"/>
    <property type="match status" value="1"/>
</dbReference>
<dbReference type="KEGG" id="lcd:clem_12960"/>
<evidence type="ECO:0000256" key="9">
    <source>
        <dbReference type="PROSITE-ProRule" id="PRU01091"/>
    </source>
</evidence>
<evidence type="ECO:0000256" key="4">
    <source>
        <dbReference type="ARBA" id="ARBA00023012"/>
    </source>
</evidence>
<gene>
    <name evidence="12" type="primary">ompR_2</name>
    <name evidence="12" type="ORF">clem_12960</name>
</gene>
<sequence>MLHRKYLLIIDDAPLDEQLVDYFAKFDFNIIQQSDFSQLDKGINPPPAALLVNWALIQKDESIISKLYHRYTVPLLVISDKVDEDVCVHMLESGADDFLVKPIHPRELHARISAISRRVQRAAKEAEQEKEVLLFANWRLYPASRQVFDSNTHNELQLSAGEYDLLLAFVRQPQRVLGREFLLQLTKNSDLTPFDRRIDVQISRLRQKIETDAKKPALIKTIRNGGYLFTARVLSIKEQGEPVN</sequence>
<feature type="DNA-binding region" description="OmpR/PhoB-type" evidence="9">
    <location>
        <begin position="130"/>
        <end position="231"/>
    </location>
</feature>
<dbReference type="PROSITE" id="PS50110">
    <property type="entry name" value="RESPONSE_REGULATORY"/>
    <property type="match status" value="1"/>
</dbReference>
<dbReference type="GO" id="GO:0032993">
    <property type="term" value="C:protein-DNA complex"/>
    <property type="evidence" value="ECO:0007669"/>
    <property type="project" value="TreeGrafter"/>
</dbReference>
<evidence type="ECO:0000313" key="12">
    <source>
        <dbReference type="EMBL" id="ASQ47125.1"/>
    </source>
</evidence>
<dbReference type="Gene3D" id="1.10.10.10">
    <property type="entry name" value="Winged helix-like DNA-binding domain superfamily/Winged helix DNA-binding domain"/>
    <property type="match status" value="1"/>
</dbReference>
<dbReference type="CDD" id="cd00383">
    <property type="entry name" value="trans_reg_C"/>
    <property type="match status" value="1"/>
</dbReference>
<keyword evidence="5" id="KW-0805">Transcription regulation</keyword>
<dbReference type="Gene3D" id="3.40.50.2300">
    <property type="match status" value="1"/>
</dbReference>
<dbReference type="Proteomes" id="UP000201728">
    <property type="component" value="Chromosome"/>
</dbReference>
<evidence type="ECO:0000259" key="11">
    <source>
        <dbReference type="PROSITE" id="PS51755"/>
    </source>
</evidence>
<evidence type="ECO:0000256" key="1">
    <source>
        <dbReference type="ARBA" id="ARBA00004496"/>
    </source>
</evidence>
<dbReference type="PROSITE" id="PS51755">
    <property type="entry name" value="OMPR_PHOB"/>
    <property type="match status" value="1"/>
</dbReference>
<evidence type="ECO:0000256" key="8">
    <source>
        <dbReference type="PROSITE-ProRule" id="PRU00169"/>
    </source>
</evidence>
<evidence type="ECO:0000256" key="6">
    <source>
        <dbReference type="ARBA" id="ARBA00023125"/>
    </source>
</evidence>
<comment type="subcellular location">
    <subcellularLocation>
        <location evidence="1">Cytoplasm</location>
    </subcellularLocation>
</comment>